<keyword evidence="1" id="KW-0677">Repeat</keyword>
<dbReference type="PANTHER" id="PTHR10627:SF74">
    <property type="entry name" value="OS08G0526500 PROTEIN"/>
    <property type="match status" value="1"/>
</dbReference>
<organism evidence="4 5">
    <name type="scientific">Erythroxylum novogranatense</name>
    <dbReference type="NCBI Taxonomy" id="1862640"/>
    <lineage>
        <taxon>Eukaryota</taxon>
        <taxon>Viridiplantae</taxon>
        <taxon>Streptophyta</taxon>
        <taxon>Embryophyta</taxon>
        <taxon>Tracheophyta</taxon>
        <taxon>Spermatophyta</taxon>
        <taxon>Magnoliopsida</taxon>
        <taxon>eudicotyledons</taxon>
        <taxon>Gunneridae</taxon>
        <taxon>Pentapetalae</taxon>
        <taxon>rosids</taxon>
        <taxon>fabids</taxon>
        <taxon>Malpighiales</taxon>
        <taxon>Erythroxylaceae</taxon>
        <taxon>Erythroxylum</taxon>
    </lineage>
</organism>
<proteinExistence type="predicted"/>
<dbReference type="SUPFAM" id="SSF47769">
    <property type="entry name" value="SAM/Pointed domain"/>
    <property type="match status" value="1"/>
</dbReference>
<comment type="caution">
    <text evidence="4">The sequence shown here is derived from an EMBL/GenBank/DDBJ whole genome shotgun (WGS) entry which is preliminary data.</text>
</comment>
<evidence type="ECO:0000313" key="4">
    <source>
        <dbReference type="EMBL" id="KAJ8774945.1"/>
    </source>
</evidence>
<dbReference type="PROSITE" id="PS50105">
    <property type="entry name" value="SAM_DOMAIN"/>
    <property type="match status" value="1"/>
</dbReference>
<feature type="compositionally biased region" description="Polar residues" evidence="2">
    <location>
        <begin position="98"/>
        <end position="118"/>
    </location>
</feature>
<dbReference type="SMART" id="SM00454">
    <property type="entry name" value="SAM"/>
    <property type="match status" value="1"/>
</dbReference>
<keyword evidence="5" id="KW-1185">Reference proteome</keyword>
<evidence type="ECO:0000256" key="2">
    <source>
        <dbReference type="SAM" id="MobiDB-lite"/>
    </source>
</evidence>
<dbReference type="Gene3D" id="1.10.150.50">
    <property type="entry name" value="Transcription Factor, Ets-1"/>
    <property type="match status" value="1"/>
</dbReference>
<accession>A0AAV8UAF9</accession>
<reference evidence="4 5" key="1">
    <citation type="submission" date="2021-09" db="EMBL/GenBank/DDBJ databases">
        <title>Genomic insights and catalytic innovation underlie evolution of tropane alkaloids biosynthesis.</title>
        <authorList>
            <person name="Wang Y.-J."/>
            <person name="Tian T."/>
            <person name="Huang J.-P."/>
            <person name="Huang S.-X."/>
        </authorList>
    </citation>
    <scope>NUCLEOTIDE SEQUENCE [LARGE SCALE GENOMIC DNA]</scope>
    <source>
        <strain evidence="4">KIB-2018</strain>
        <tissue evidence="4">Leaf</tissue>
    </source>
</reference>
<feature type="region of interest" description="Disordered" evidence="2">
    <location>
        <begin position="38"/>
        <end position="58"/>
    </location>
</feature>
<protein>
    <recommendedName>
        <fullName evidence="3">SAM domain-containing protein</fullName>
    </recommendedName>
</protein>
<dbReference type="InterPro" id="IPR013761">
    <property type="entry name" value="SAM/pointed_sf"/>
</dbReference>
<evidence type="ECO:0000256" key="1">
    <source>
        <dbReference type="ARBA" id="ARBA00022737"/>
    </source>
</evidence>
<dbReference type="EMBL" id="JAIWQS010000001">
    <property type="protein sequence ID" value="KAJ8774945.1"/>
    <property type="molecule type" value="Genomic_DNA"/>
</dbReference>
<dbReference type="AlphaFoldDB" id="A0AAV8UAF9"/>
<dbReference type="PANTHER" id="PTHR10627">
    <property type="entry name" value="SCP160"/>
    <property type="match status" value="1"/>
</dbReference>
<evidence type="ECO:0000313" key="5">
    <source>
        <dbReference type="Proteomes" id="UP001159364"/>
    </source>
</evidence>
<dbReference type="Pfam" id="PF00536">
    <property type="entry name" value="SAM_1"/>
    <property type="match status" value="1"/>
</dbReference>
<dbReference type="InterPro" id="IPR001660">
    <property type="entry name" value="SAM"/>
</dbReference>
<feature type="region of interest" description="Disordered" evidence="2">
    <location>
        <begin position="147"/>
        <end position="166"/>
    </location>
</feature>
<feature type="domain" description="SAM" evidence="3">
    <location>
        <begin position="243"/>
        <end position="302"/>
    </location>
</feature>
<sequence length="307" mass="33768">MSRPDVTITLGRNGRVVKKGGKRSSGEKVESNGESFLFSTNKRHRGGGMKWAPGHDGVNGSRIAHNDLRLKLMRKRISKQAIAAEEREKVYQQRKLSRSTQHSASSYVLSHKPQSSGRNIPGRFVTKEIAQDMHQMDSLGRFYSSQTLGESRARSPERILGNSSGYLPPRSSAELRQIAPVTSIHLSRGGRYVGNGVIDSSRPTSSVPIAMKATSQAGNPVTRTPPMNGALQNVSYMREEPLTVASFLHSLGLGKYAVNFHAEEVDMTVLKQMGDKDLKEMGIPMGPRKKILLALLPGQKRPTSQMH</sequence>
<evidence type="ECO:0000259" key="3">
    <source>
        <dbReference type="PROSITE" id="PS50105"/>
    </source>
</evidence>
<name>A0AAV8UAF9_9ROSI</name>
<gene>
    <name evidence="4" type="ORF">K2173_019949</name>
</gene>
<dbReference type="Proteomes" id="UP001159364">
    <property type="component" value="Linkage Group LG01"/>
</dbReference>
<feature type="region of interest" description="Disordered" evidence="2">
    <location>
        <begin position="87"/>
        <end position="121"/>
    </location>
</feature>